<dbReference type="Pfam" id="PF18306">
    <property type="entry name" value="LDcluster4"/>
    <property type="match status" value="1"/>
</dbReference>
<dbReference type="Gene3D" id="3.40.50.450">
    <property type="match status" value="1"/>
</dbReference>
<dbReference type="EMBL" id="KB302014">
    <property type="protein sequence ID" value="ELU04881.1"/>
    <property type="molecule type" value="Genomic_DNA"/>
</dbReference>
<dbReference type="InterPro" id="IPR041164">
    <property type="entry name" value="LDcluster4"/>
</dbReference>
<dbReference type="OrthoDB" id="10062307at2759"/>
<reference evidence="4" key="3">
    <citation type="submission" date="2015-06" db="UniProtKB">
        <authorList>
            <consortium name="EnsemblMetazoa"/>
        </authorList>
    </citation>
    <scope>IDENTIFICATION</scope>
</reference>
<feature type="compositionally biased region" description="Polar residues" evidence="1">
    <location>
        <begin position="823"/>
        <end position="835"/>
    </location>
</feature>
<dbReference type="PANTHER" id="PTHR47508">
    <property type="entry name" value="SAM DOMAIN-CONTAINING PROTEIN-RELATED"/>
    <property type="match status" value="1"/>
</dbReference>
<evidence type="ECO:0000313" key="3">
    <source>
        <dbReference type="EMBL" id="ELU04881.1"/>
    </source>
</evidence>
<accession>R7UNB0</accession>
<evidence type="ECO:0000256" key="1">
    <source>
        <dbReference type="SAM" id="MobiDB-lite"/>
    </source>
</evidence>
<keyword evidence="5" id="KW-1185">Reference proteome</keyword>
<dbReference type="GO" id="GO:0007165">
    <property type="term" value="P:signal transduction"/>
    <property type="evidence" value="ECO:0007669"/>
    <property type="project" value="InterPro"/>
</dbReference>
<organism evidence="3">
    <name type="scientific">Capitella teleta</name>
    <name type="common">Polychaete worm</name>
    <dbReference type="NCBI Taxonomy" id="283909"/>
    <lineage>
        <taxon>Eukaryota</taxon>
        <taxon>Metazoa</taxon>
        <taxon>Spiralia</taxon>
        <taxon>Lophotrochozoa</taxon>
        <taxon>Annelida</taxon>
        <taxon>Polychaeta</taxon>
        <taxon>Sedentaria</taxon>
        <taxon>Scolecida</taxon>
        <taxon>Capitellidae</taxon>
        <taxon>Capitella</taxon>
    </lineage>
</organism>
<feature type="domain" description="TIR" evidence="2">
    <location>
        <begin position="231"/>
        <end position="376"/>
    </location>
</feature>
<dbReference type="OMA" id="CDDCPIP"/>
<evidence type="ECO:0000313" key="4">
    <source>
        <dbReference type="EnsemblMetazoa" id="CapteP227756"/>
    </source>
</evidence>
<reference evidence="3 5" key="2">
    <citation type="journal article" date="2013" name="Nature">
        <title>Insights into bilaterian evolution from three spiralian genomes.</title>
        <authorList>
            <person name="Simakov O."/>
            <person name="Marletaz F."/>
            <person name="Cho S.J."/>
            <person name="Edsinger-Gonzales E."/>
            <person name="Havlak P."/>
            <person name="Hellsten U."/>
            <person name="Kuo D.H."/>
            <person name="Larsson T."/>
            <person name="Lv J."/>
            <person name="Arendt D."/>
            <person name="Savage R."/>
            <person name="Osoegawa K."/>
            <person name="de Jong P."/>
            <person name="Grimwood J."/>
            <person name="Chapman J.A."/>
            <person name="Shapiro H."/>
            <person name="Aerts A."/>
            <person name="Otillar R.P."/>
            <person name="Terry A.Y."/>
            <person name="Boore J.L."/>
            <person name="Grigoriev I.V."/>
            <person name="Lindberg D.R."/>
            <person name="Seaver E.C."/>
            <person name="Weisblat D.A."/>
            <person name="Putnam N.H."/>
            <person name="Rokhsar D.S."/>
        </authorList>
    </citation>
    <scope>NUCLEOTIDE SEQUENCE</scope>
    <source>
        <strain evidence="3 5">I ESC-2004</strain>
    </source>
</reference>
<dbReference type="InterPro" id="IPR035897">
    <property type="entry name" value="Toll_tir_struct_dom_sf"/>
</dbReference>
<dbReference type="EMBL" id="AMQN01008038">
    <property type="status" value="NOT_ANNOTATED_CDS"/>
    <property type="molecule type" value="Genomic_DNA"/>
</dbReference>
<dbReference type="PANTHER" id="PTHR47508:SF3">
    <property type="entry name" value="TIR DOMAIN-CONTAINING PROTEIN"/>
    <property type="match status" value="1"/>
</dbReference>
<dbReference type="EnsemblMetazoa" id="CapteT227756">
    <property type="protein sequence ID" value="CapteP227756"/>
    <property type="gene ID" value="CapteG227756"/>
</dbReference>
<dbReference type="InterPro" id="IPR000157">
    <property type="entry name" value="TIR_dom"/>
</dbReference>
<dbReference type="SUPFAM" id="SSF52200">
    <property type="entry name" value="Toll/Interleukin receptor TIR domain"/>
    <property type="match status" value="2"/>
</dbReference>
<dbReference type="Pfam" id="PF13676">
    <property type="entry name" value="TIR_2"/>
    <property type="match status" value="1"/>
</dbReference>
<gene>
    <name evidence="3" type="ORF">CAPTEDRAFT_227756</name>
</gene>
<dbReference type="Gene3D" id="3.40.50.10140">
    <property type="entry name" value="Toll/interleukin-1 receptor homology (TIR) domain"/>
    <property type="match status" value="1"/>
</dbReference>
<proteinExistence type="predicted"/>
<dbReference type="PROSITE" id="PS50104">
    <property type="entry name" value="TIR"/>
    <property type="match status" value="1"/>
</dbReference>
<sequence>MGSEQRSSDAGILGVSLARESRPQEDSLDVPLGIITLTLPLADIKLSDLRNLIVDEIPSVPTPFAFITREGWPINSSQELSLCVERVVSCGRTLRILRSYPNPKVGVIAAGKPAGFIFIDLSSPLSCLRDAITQQLSSLLQQSFQFVDANNWPVTAQQESQLNVYDVLHQSVVRIFPLGCSAAIDEGDSGTSSSDLPGLPPACKRLKASLPKQLMFQSHKDLDRSQSTTSNGKQLLLSYVRAEAAQHALLLKEELNLLGYSVFLDVHEIKLGTDWQDALNFAVRNCEVFIPLITPRYGETQWTNREVKLADVLSKFILPVNFLNQWPPNCLAIQLATTQFVPWNSNPASPLLSPSDLYAMDRDQARSVAQKLADRLFSESMQTIASVSPGSTSSLTKKSSMLRSCPLILPSDLSQLSQHREGIPMVLICLHPKQQHYGEKLQALLCDYEVCLSTNLFEQDSDSDNCLFSQESIVDIEQCDAFHGTLLAGTQSLVRFQTKADEAGVVIFIISEDFLKSKTCRQQVFYCEHRKCVIPVRAEDFCMPGWMSMLIGTGTFEDIRAAGFDAAFTSRIKRAFSCDENAHSAKMEADLSAKVHRLKTQLPKQIFVYIAGSTTFYGSRTKELCQNIGRDLARLNNIHIVTGGFYGVGLTVSKSFHAENEKKENGFVYHVLPERDDQDRTRCSQQNPDKTFQKVPFGKTVFAGDCVRERENIVSRAFDICMLIEGGPGAAHEAEQFAWNGNTVIPIMSTGGAASGKFNVPGQIFERPLGVKAEYWQMLSNEDASSDLVSRSVVSIVETVRDRLQMDSPSVEPAKMHSYFSQTFSSASQHDTGPFTSVRRPPRKRGSLSRDATLLF</sequence>
<dbReference type="Proteomes" id="UP000014760">
    <property type="component" value="Unassembled WGS sequence"/>
</dbReference>
<feature type="region of interest" description="Disordered" evidence="1">
    <location>
        <begin position="823"/>
        <end position="856"/>
    </location>
</feature>
<dbReference type="HOGENOM" id="CLU_333775_0_0_1"/>
<evidence type="ECO:0000313" key="5">
    <source>
        <dbReference type="Proteomes" id="UP000014760"/>
    </source>
</evidence>
<evidence type="ECO:0000259" key="2">
    <source>
        <dbReference type="PROSITE" id="PS50104"/>
    </source>
</evidence>
<protein>
    <recommendedName>
        <fullName evidence="2">TIR domain-containing protein</fullName>
    </recommendedName>
</protein>
<dbReference type="AlphaFoldDB" id="R7UNB0"/>
<name>R7UNB0_CAPTE</name>
<reference evidence="5" key="1">
    <citation type="submission" date="2012-12" db="EMBL/GenBank/DDBJ databases">
        <authorList>
            <person name="Hellsten U."/>
            <person name="Grimwood J."/>
            <person name="Chapman J.A."/>
            <person name="Shapiro H."/>
            <person name="Aerts A."/>
            <person name="Otillar R.P."/>
            <person name="Terry A.Y."/>
            <person name="Boore J.L."/>
            <person name="Simakov O."/>
            <person name="Marletaz F."/>
            <person name="Cho S.-J."/>
            <person name="Edsinger-Gonzales E."/>
            <person name="Havlak P."/>
            <person name="Kuo D.-H."/>
            <person name="Larsson T."/>
            <person name="Lv J."/>
            <person name="Arendt D."/>
            <person name="Savage R."/>
            <person name="Osoegawa K."/>
            <person name="de Jong P."/>
            <person name="Lindberg D.R."/>
            <person name="Seaver E.C."/>
            <person name="Weisblat D.A."/>
            <person name="Putnam N.H."/>
            <person name="Grigoriev I.V."/>
            <person name="Rokhsar D.S."/>
        </authorList>
    </citation>
    <scope>NUCLEOTIDE SEQUENCE</scope>
    <source>
        <strain evidence="5">I ESC-2004</strain>
    </source>
</reference>